<comment type="caution">
    <text evidence="2">The sequence shown here is derived from an EMBL/GenBank/DDBJ whole genome shotgun (WGS) entry which is preliminary data.</text>
</comment>
<dbReference type="EMBL" id="JAPTGD010000002">
    <property type="protein sequence ID" value="MDU9693250.1"/>
    <property type="molecule type" value="Genomic_DNA"/>
</dbReference>
<reference evidence="2" key="1">
    <citation type="journal article" date="2022" name="J Environ Chem Eng">
        <title>Biodegradation of petroleum oil using a constructed nonpathogenic and heavy metal-tolerant bacterial consortium isolated from marine sponges.</title>
        <authorList>
            <person name="Dechsakulwatana C."/>
            <person name="Rungsihiranrut A."/>
            <person name="Muangchinda C."/>
            <person name="Ningthoujam R."/>
            <person name="Klankeo P."/>
            <person name="Pinyakong O."/>
        </authorList>
    </citation>
    <scope>NUCLEOTIDE SEQUENCE</scope>
    <source>
        <strain evidence="2">TL01-2</strain>
    </source>
</reference>
<evidence type="ECO:0000256" key="1">
    <source>
        <dbReference type="SAM" id="Phobius"/>
    </source>
</evidence>
<dbReference type="RefSeq" id="WP_316910478.1">
    <property type="nucleotide sequence ID" value="NZ_JAPTGD010000002.1"/>
</dbReference>
<feature type="transmembrane region" description="Helical" evidence="1">
    <location>
        <begin position="51"/>
        <end position="67"/>
    </location>
</feature>
<reference evidence="2" key="2">
    <citation type="submission" date="2022-12" db="EMBL/GenBank/DDBJ databases">
        <authorList>
            <person name="Dechsakulwatana C."/>
            <person name="Rungsihiranrut A."/>
            <person name="Muangchinda C."/>
            <person name="Ningthoujam R."/>
            <person name="Klankeo P."/>
            <person name="Pinyakong O."/>
        </authorList>
    </citation>
    <scope>NUCLEOTIDE SEQUENCE</scope>
    <source>
        <strain evidence="2">TL01-2</strain>
    </source>
</reference>
<organism evidence="2 3">
    <name type="scientific">Priestia aryabhattai</name>
    <name type="common">Bacillus aryabhattai</name>
    <dbReference type="NCBI Taxonomy" id="412384"/>
    <lineage>
        <taxon>Bacteria</taxon>
        <taxon>Bacillati</taxon>
        <taxon>Bacillota</taxon>
        <taxon>Bacilli</taxon>
        <taxon>Bacillales</taxon>
        <taxon>Bacillaceae</taxon>
        <taxon>Priestia</taxon>
    </lineage>
</organism>
<evidence type="ECO:0008006" key="4">
    <source>
        <dbReference type="Google" id="ProtNLM"/>
    </source>
</evidence>
<feature type="transmembrane region" description="Helical" evidence="1">
    <location>
        <begin position="79"/>
        <end position="111"/>
    </location>
</feature>
<sequence>MFTIENVETNIDPIIFLPIWLIIIAIGLVGYILNAVALSTMAKNAGISRPWLAWIPVANVWIMGELVTDRLRGNGGFKYIIITLIYILVCWIPFVNAIAGMAYGIFSILVLYWLYEKYSNKPVLHTVFSIIIPIYSVICLFVIRNNEEY</sequence>
<accession>A0AAX6NC48</accession>
<keyword evidence="1" id="KW-1133">Transmembrane helix</keyword>
<feature type="transmembrane region" description="Helical" evidence="1">
    <location>
        <begin position="15"/>
        <end position="39"/>
    </location>
</feature>
<feature type="transmembrane region" description="Helical" evidence="1">
    <location>
        <begin position="123"/>
        <end position="143"/>
    </location>
</feature>
<keyword evidence="1" id="KW-0472">Membrane</keyword>
<dbReference type="AlphaFoldDB" id="A0AAX6NC48"/>
<evidence type="ECO:0000313" key="3">
    <source>
        <dbReference type="Proteomes" id="UP001269400"/>
    </source>
</evidence>
<dbReference type="Proteomes" id="UP001269400">
    <property type="component" value="Unassembled WGS sequence"/>
</dbReference>
<gene>
    <name evidence="2" type="ORF">O0Q50_18910</name>
</gene>
<protein>
    <recommendedName>
        <fullName evidence="4">Tryptophan-rich sensory protein</fullName>
    </recommendedName>
</protein>
<evidence type="ECO:0000313" key="2">
    <source>
        <dbReference type="EMBL" id="MDU9693250.1"/>
    </source>
</evidence>
<name>A0AAX6NC48_PRIAR</name>
<proteinExistence type="predicted"/>
<keyword evidence="1" id="KW-0812">Transmembrane</keyword>